<reference evidence="1" key="1">
    <citation type="journal article" date="2020" name="Nature">
        <title>Giant virus diversity and host interactions through global metagenomics.</title>
        <authorList>
            <person name="Schulz F."/>
            <person name="Roux S."/>
            <person name="Paez-Espino D."/>
            <person name="Jungbluth S."/>
            <person name="Walsh D.A."/>
            <person name="Denef V.J."/>
            <person name="McMahon K.D."/>
            <person name="Konstantinidis K.T."/>
            <person name="Eloe-Fadrosh E.A."/>
            <person name="Kyrpides N.C."/>
            <person name="Woyke T."/>
        </authorList>
    </citation>
    <scope>NUCLEOTIDE SEQUENCE</scope>
    <source>
        <strain evidence="1">GVMAG-S-ERX556126-94</strain>
    </source>
</reference>
<dbReference type="AlphaFoldDB" id="A0A6C0FE64"/>
<accession>A0A6C0FE64</accession>
<proteinExistence type="predicted"/>
<protein>
    <submittedName>
        <fullName evidence="1">Uncharacterized protein</fullName>
    </submittedName>
</protein>
<dbReference type="EMBL" id="MN738839">
    <property type="protein sequence ID" value="QHT39234.1"/>
    <property type="molecule type" value="Genomic_DNA"/>
</dbReference>
<name>A0A6C0FE64_9ZZZZ</name>
<organism evidence="1">
    <name type="scientific">viral metagenome</name>
    <dbReference type="NCBI Taxonomy" id="1070528"/>
    <lineage>
        <taxon>unclassified sequences</taxon>
        <taxon>metagenomes</taxon>
        <taxon>organismal metagenomes</taxon>
    </lineage>
</organism>
<sequence length="208" mass="25309">MNHKKRLKEIKQSNKRKTLKNKLKRKIKLHKKLVETDLYYFTKCLPIDIQKRIYILTWKLSWRDYVPLTAKIPSWHTHMNYVQKKLWEAQLHNIHFLHLPFNTLPENKKWIMGCQCDFCKNDTEVDVVEKHIHYLIQSRNPYYFPDQYIERESSSDWNEYLVPVSPYPSDEDKILKKVFDPLCGSYKENYTSKRLREGGKFEFSYPTM</sequence>
<evidence type="ECO:0000313" key="1">
    <source>
        <dbReference type="EMBL" id="QHT39234.1"/>
    </source>
</evidence>